<comment type="similarity">
    <text evidence="7">Belongs to the binding-protein-dependent transport system permease family.</text>
</comment>
<keyword evidence="4 7" id="KW-0812">Transmembrane</keyword>
<dbReference type="PANTHER" id="PTHR30465">
    <property type="entry name" value="INNER MEMBRANE ABC TRANSPORTER"/>
    <property type="match status" value="1"/>
</dbReference>
<dbReference type="Pfam" id="PF00528">
    <property type="entry name" value="BPD_transp_1"/>
    <property type="match status" value="1"/>
</dbReference>
<dbReference type="STRING" id="1499967.U27_01473"/>
<evidence type="ECO:0000256" key="6">
    <source>
        <dbReference type="ARBA" id="ARBA00023136"/>
    </source>
</evidence>
<dbReference type="Proteomes" id="UP000030661">
    <property type="component" value="Unassembled WGS sequence"/>
</dbReference>
<dbReference type="GO" id="GO:0005886">
    <property type="term" value="C:plasma membrane"/>
    <property type="evidence" value="ECO:0007669"/>
    <property type="project" value="UniProtKB-SubCell"/>
</dbReference>
<keyword evidence="2 7" id="KW-0813">Transport</keyword>
<keyword evidence="6 7" id="KW-0472">Membrane</keyword>
<dbReference type="CDD" id="cd06261">
    <property type="entry name" value="TM_PBP2"/>
    <property type="match status" value="1"/>
</dbReference>
<evidence type="ECO:0000256" key="7">
    <source>
        <dbReference type="RuleBase" id="RU363032"/>
    </source>
</evidence>
<protein>
    <submittedName>
        <fullName evidence="9">ABC transporter, permease protein, putative</fullName>
    </submittedName>
</protein>
<comment type="subcellular location">
    <subcellularLocation>
        <location evidence="1 7">Cell membrane</location>
        <topology evidence="1 7">Multi-pass membrane protein</topology>
    </subcellularLocation>
</comment>
<dbReference type="Pfam" id="PF19300">
    <property type="entry name" value="BPD_transp_1_N"/>
    <property type="match status" value="1"/>
</dbReference>
<dbReference type="AlphaFoldDB" id="A0A081CAG7"/>
<evidence type="ECO:0000256" key="4">
    <source>
        <dbReference type="ARBA" id="ARBA00022692"/>
    </source>
</evidence>
<gene>
    <name evidence="9" type="ORF">U27_01473</name>
</gene>
<feature type="transmembrane region" description="Helical" evidence="7">
    <location>
        <begin position="9"/>
        <end position="27"/>
    </location>
</feature>
<dbReference type="SUPFAM" id="SSF161098">
    <property type="entry name" value="MetI-like"/>
    <property type="match status" value="1"/>
</dbReference>
<organism evidence="9">
    <name type="scientific">Vecturithrix granuli</name>
    <dbReference type="NCBI Taxonomy" id="1499967"/>
    <lineage>
        <taxon>Bacteria</taxon>
        <taxon>Candidatus Moduliflexota</taxon>
        <taxon>Candidatus Vecturitrichia</taxon>
        <taxon>Candidatus Vecturitrichales</taxon>
        <taxon>Candidatus Vecturitrichaceae</taxon>
        <taxon>Candidatus Vecturithrix</taxon>
    </lineage>
</organism>
<feature type="transmembrane region" description="Helical" evidence="7">
    <location>
        <begin position="192"/>
        <end position="210"/>
    </location>
</feature>
<feature type="domain" description="ABC transmembrane type-1" evidence="8">
    <location>
        <begin position="103"/>
        <end position="315"/>
    </location>
</feature>
<keyword evidence="3" id="KW-1003">Cell membrane</keyword>
<feature type="transmembrane region" description="Helical" evidence="7">
    <location>
        <begin position="103"/>
        <end position="130"/>
    </location>
</feature>
<evidence type="ECO:0000313" key="9">
    <source>
        <dbReference type="EMBL" id="GAK61572.1"/>
    </source>
</evidence>
<dbReference type="PROSITE" id="PS50928">
    <property type="entry name" value="ABC_TM1"/>
    <property type="match status" value="1"/>
</dbReference>
<dbReference type="eggNOG" id="COG0601">
    <property type="taxonomic scope" value="Bacteria"/>
</dbReference>
<dbReference type="EMBL" id="DF820480">
    <property type="protein sequence ID" value="GAK61572.1"/>
    <property type="molecule type" value="Genomic_DNA"/>
</dbReference>
<dbReference type="HOGENOM" id="CLU_036879_1_1_0"/>
<keyword evidence="10" id="KW-1185">Reference proteome</keyword>
<dbReference type="InterPro" id="IPR000515">
    <property type="entry name" value="MetI-like"/>
</dbReference>
<proteinExistence type="inferred from homology"/>
<evidence type="ECO:0000256" key="5">
    <source>
        <dbReference type="ARBA" id="ARBA00022989"/>
    </source>
</evidence>
<reference evidence="9" key="1">
    <citation type="journal article" date="2015" name="PeerJ">
        <title>First genomic representation of candidate bacterial phylum KSB3 points to enhanced environmental sensing as a trigger of wastewater bulking.</title>
        <authorList>
            <person name="Sekiguchi Y."/>
            <person name="Ohashi A."/>
            <person name="Parks D.H."/>
            <person name="Yamauchi T."/>
            <person name="Tyson G.W."/>
            <person name="Hugenholtz P."/>
        </authorList>
    </citation>
    <scope>NUCLEOTIDE SEQUENCE [LARGE SCALE GENOMIC DNA]</scope>
</reference>
<dbReference type="Gene3D" id="1.10.3720.10">
    <property type="entry name" value="MetI-like"/>
    <property type="match status" value="1"/>
</dbReference>
<evidence type="ECO:0000256" key="1">
    <source>
        <dbReference type="ARBA" id="ARBA00004651"/>
    </source>
</evidence>
<evidence type="ECO:0000256" key="3">
    <source>
        <dbReference type="ARBA" id="ARBA00022475"/>
    </source>
</evidence>
<feature type="transmembrane region" description="Helical" evidence="7">
    <location>
        <begin position="296"/>
        <end position="322"/>
    </location>
</feature>
<evidence type="ECO:0000259" key="8">
    <source>
        <dbReference type="PROSITE" id="PS50928"/>
    </source>
</evidence>
<dbReference type="PANTHER" id="PTHR30465:SF43">
    <property type="entry name" value="OLIGOPEPTIDE ABC TRANSPORTER, PERMEASE PROTEIN"/>
    <property type="match status" value="1"/>
</dbReference>
<name>A0A081CAG7_VECG1</name>
<accession>A0A081CAG7</accession>
<keyword evidence="5 7" id="KW-1133">Transmembrane helix</keyword>
<feature type="transmembrane region" description="Helical" evidence="7">
    <location>
        <begin position="142"/>
        <end position="163"/>
    </location>
</feature>
<evidence type="ECO:0000313" key="10">
    <source>
        <dbReference type="Proteomes" id="UP000030661"/>
    </source>
</evidence>
<sequence>MIGFIVRRFAGMLVTMVCVSILVFFIMRLPPGDYAERHAFRKFAGSGTIITESDIQALKVRFGLNKPGWRLYLDWVWGIVTRFDFGRAFTTETSVNHVIGQRWILTLALLVAAIILTYGTAIPIGIYAAMHRHSLTDYTLTVVSYLGLAIPGFLLALVLLYFISTYFGGTVGGLFSPQYIDAPWSMAKVLDLLSHLVIPAIMLAWSATALQLQTVRATMSDEINKLSVTAARARGNPEWKVMVKYPARLAINPVAGSIGFDVNRIFSDLPIVALVLGLSDLGELLIKSYIDLDMYVAGTILLLLTFVVVVMNFFSDILLAFLDPRIKLLGN</sequence>
<dbReference type="InterPro" id="IPR035906">
    <property type="entry name" value="MetI-like_sf"/>
</dbReference>
<dbReference type="GO" id="GO:0055085">
    <property type="term" value="P:transmembrane transport"/>
    <property type="evidence" value="ECO:0007669"/>
    <property type="project" value="InterPro"/>
</dbReference>
<evidence type="ECO:0000256" key="2">
    <source>
        <dbReference type="ARBA" id="ARBA00022448"/>
    </source>
</evidence>
<dbReference type="InterPro" id="IPR045621">
    <property type="entry name" value="BPD_transp_1_N"/>
</dbReference>